<dbReference type="AlphaFoldDB" id="A0AA88H1L3"/>
<evidence type="ECO:0000256" key="1">
    <source>
        <dbReference type="SAM" id="Coils"/>
    </source>
</evidence>
<protein>
    <submittedName>
        <fullName evidence="3">Uncharacterized protein</fullName>
    </submittedName>
</protein>
<feature type="compositionally biased region" description="Low complexity" evidence="2">
    <location>
        <begin position="22"/>
        <end position="33"/>
    </location>
</feature>
<dbReference type="RefSeq" id="XP_044554999.1">
    <property type="nucleotide sequence ID" value="XM_044699896.1"/>
</dbReference>
<reference evidence="3 4" key="1">
    <citation type="journal article" date="2018" name="BMC Genomics">
        <title>The genome of Naegleria lovaniensis, the basis for a comparative approach to unravel pathogenicity factors of the human pathogenic amoeba N. fowleri.</title>
        <authorList>
            <person name="Liechti N."/>
            <person name="Schurch N."/>
            <person name="Bruggmann R."/>
            <person name="Wittwer M."/>
        </authorList>
    </citation>
    <scope>NUCLEOTIDE SEQUENCE [LARGE SCALE GENOMIC DNA]</scope>
    <source>
        <strain evidence="3 4">ATCC 30569</strain>
    </source>
</reference>
<feature type="compositionally biased region" description="Polar residues" evidence="2">
    <location>
        <begin position="48"/>
        <end position="61"/>
    </location>
</feature>
<dbReference type="EMBL" id="PYSW02000003">
    <property type="protein sequence ID" value="KAG2393105.1"/>
    <property type="molecule type" value="Genomic_DNA"/>
</dbReference>
<sequence length="280" mass="32593">MDNPSLSENSNNLKGFDGAMESSSQSNDQPVSSTNQMLVDEHKEEFRQTQNGSEDSTQGRPNSVVEVERRFQESKEILLDLIHEVTHLQREQELAKYQAMCSKESPKASFSEISSLSSLVKRHELEREKMECQYKERIKEVSNERDLLMRESLETKLHLDAHAALVEKIKKKNIELECNVNLLQEQNKKLIASLTGYHQEKEKYETTFEKIKFEMESLQSKVKAFEENASVVASEQEHTKNKFDLLEKLLNKTMTENAQLIEENMMLKRKTMIHTHQQEK</sequence>
<name>A0AA88H1L3_NAELO</name>
<dbReference type="Proteomes" id="UP000816034">
    <property type="component" value="Unassembled WGS sequence"/>
</dbReference>
<gene>
    <name evidence="3" type="ORF">C9374_009682</name>
</gene>
<feature type="compositionally biased region" description="Polar residues" evidence="2">
    <location>
        <begin position="1"/>
        <end position="13"/>
    </location>
</feature>
<keyword evidence="1" id="KW-0175">Coiled coil</keyword>
<feature type="region of interest" description="Disordered" evidence="2">
    <location>
        <begin position="1"/>
        <end position="64"/>
    </location>
</feature>
<comment type="caution">
    <text evidence="3">The sequence shown here is derived from an EMBL/GenBank/DDBJ whole genome shotgun (WGS) entry which is preliminary data.</text>
</comment>
<feature type="coiled-coil region" evidence="1">
    <location>
        <begin position="113"/>
        <end position="140"/>
    </location>
</feature>
<proteinExistence type="predicted"/>
<accession>A0AA88H1L3</accession>
<evidence type="ECO:0000256" key="2">
    <source>
        <dbReference type="SAM" id="MobiDB-lite"/>
    </source>
</evidence>
<keyword evidence="4" id="KW-1185">Reference proteome</keyword>
<feature type="coiled-coil region" evidence="1">
    <location>
        <begin position="166"/>
        <end position="270"/>
    </location>
</feature>
<organism evidence="3 4">
    <name type="scientific">Naegleria lovaniensis</name>
    <name type="common">Amoeba</name>
    <dbReference type="NCBI Taxonomy" id="51637"/>
    <lineage>
        <taxon>Eukaryota</taxon>
        <taxon>Discoba</taxon>
        <taxon>Heterolobosea</taxon>
        <taxon>Tetramitia</taxon>
        <taxon>Eutetramitia</taxon>
        <taxon>Vahlkampfiidae</taxon>
        <taxon>Naegleria</taxon>
    </lineage>
</organism>
<evidence type="ECO:0000313" key="3">
    <source>
        <dbReference type="EMBL" id="KAG2393105.1"/>
    </source>
</evidence>
<dbReference type="GeneID" id="68102136"/>
<evidence type="ECO:0000313" key="4">
    <source>
        <dbReference type="Proteomes" id="UP000816034"/>
    </source>
</evidence>